<reference evidence="1 2" key="1">
    <citation type="journal article" date="2015" name="Parasitol. Res.">
        <title>Viruses in close associations with free-living amoebae.</title>
        <authorList>
            <person name="Scheid P."/>
        </authorList>
    </citation>
    <scope>NUCLEOTIDE SEQUENCE [LARGE SCALE GENOMIC DNA]</scope>
    <source>
        <strain evidence="1">KlaHel</strain>
    </source>
</reference>
<dbReference type="EMBL" id="KP136319">
    <property type="protein sequence ID" value="AJF97090.1"/>
    <property type="molecule type" value="Genomic_DNA"/>
</dbReference>
<proteinExistence type="predicted"/>
<sequence>MPTPPSTFDHRLPPDPKMSALVLVVCRALGAPSFFSKKGTPTKTLDGKTWLVTPPPLYCWAALSVVFCERKNSVGRALQLDSSRATNLSGRHTSEATTRKSNDRQRANLLHFFSCFFSLIHFCAFVRPASTKSLALADTTLDLPLFSMACLPHDDRPVGPAPIDILPDDVLIHLVDTYLDDRSLGACLLAWRRFHVLDRRALFQRKYRWATLHCLCLAGDHDGLDYALEHLAVYGESDDLATTSSLVAMAGAGHVTMIERVVRMHDMEWPVDCKLWSSLVFALAKGGHGDALAWLCRADNRSHEWDEDAIATECRNIVGHAHGAEVIDRVLCTAEASGDSRATAQRRIWRLVATQQQPPSSSSSLPTTKQMAAAVHGVIELCNQVQNFASCGYDGICDMIREGHMGLLRDLVGPDMLISSLRHIRPRPPDPDDALWVYDNVDSCDRKRDGPFHLLHVASRTGRLDLLDRAEADLPLFSSRPGHAERAFARAYVHAAVSGHAAFVDRVLTHAIDMPTVNGSFALYRHTPPVVDPPGRSPLLIHRGCRELVEVLLDRRPRDNVLQDDVDDRVDHMIALTVRDALRTGDLAMVRWLWPLQSDVVEAMVALLRGQDMDCVSQRVRRVIDPFCQDAQTSHDERLYGGFY</sequence>
<dbReference type="KEGG" id="vg:23462007"/>
<evidence type="ECO:0000313" key="1">
    <source>
        <dbReference type="EMBL" id="AJF97090.1"/>
    </source>
</evidence>
<dbReference type="Proteomes" id="UP000202511">
    <property type="component" value="Segment"/>
</dbReference>
<organism evidence="1 2">
    <name type="scientific">Pandoravirus inopinatum</name>
    <dbReference type="NCBI Taxonomy" id="1605721"/>
    <lineage>
        <taxon>Viruses</taxon>
        <taxon>Pandoravirus</taxon>
    </lineage>
</organism>
<dbReference type="GeneID" id="23462007"/>
<protein>
    <submittedName>
        <fullName evidence="1">Uncharacterized protein</fullName>
    </submittedName>
</protein>
<evidence type="ECO:0000313" key="2">
    <source>
        <dbReference type="Proteomes" id="UP000202511"/>
    </source>
</evidence>
<accession>A0A0B5J5W6</accession>
<dbReference type="RefSeq" id="YP_009119325.1">
    <property type="nucleotide sequence ID" value="NC_026440.1"/>
</dbReference>
<name>A0A0B5J5W6_9VIRU</name>